<name>A0ABQ5NYR2_9ACTN</name>
<evidence type="ECO:0000313" key="3">
    <source>
        <dbReference type="Proteomes" id="UP001291653"/>
    </source>
</evidence>
<organism evidence="2 3">
    <name type="scientific">Streptomyces yaizuensis</name>
    <dbReference type="NCBI Taxonomy" id="2989713"/>
    <lineage>
        <taxon>Bacteria</taxon>
        <taxon>Bacillati</taxon>
        <taxon>Actinomycetota</taxon>
        <taxon>Actinomycetes</taxon>
        <taxon>Kitasatosporales</taxon>
        <taxon>Streptomycetaceae</taxon>
        <taxon>Streptomyces</taxon>
    </lineage>
</organism>
<gene>
    <name evidence="2" type="ORF">SYYSPA8_13555</name>
</gene>
<evidence type="ECO:0000256" key="1">
    <source>
        <dbReference type="SAM" id="SignalP"/>
    </source>
</evidence>
<reference evidence="2 3" key="1">
    <citation type="submission" date="2022-10" db="EMBL/GenBank/DDBJ databases">
        <title>Draft genome sequence of Streptomyces sp. YSPA8.</title>
        <authorList>
            <person name="Moriuchi R."/>
            <person name="Dohra H."/>
            <person name="Yamamura H."/>
            <person name="Kodani S."/>
        </authorList>
    </citation>
    <scope>NUCLEOTIDE SEQUENCE [LARGE SCALE GENOMIC DNA]</scope>
    <source>
        <strain evidence="2 3">YSPA8</strain>
    </source>
</reference>
<feature type="signal peptide" evidence="1">
    <location>
        <begin position="1"/>
        <end position="17"/>
    </location>
</feature>
<keyword evidence="1" id="KW-0732">Signal</keyword>
<dbReference type="EMBL" id="BSBI01000004">
    <property type="protein sequence ID" value="GLF95330.1"/>
    <property type="molecule type" value="Genomic_DNA"/>
</dbReference>
<proteinExistence type="predicted"/>
<evidence type="ECO:0008006" key="4">
    <source>
        <dbReference type="Google" id="ProtNLM"/>
    </source>
</evidence>
<sequence>MVAVLVAALITAGATLAAGSGGGTEINNDCPGAAAQCTGNGDNNRTESDER</sequence>
<dbReference type="Proteomes" id="UP001291653">
    <property type="component" value="Unassembled WGS sequence"/>
</dbReference>
<keyword evidence="3" id="KW-1185">Reference proteome</keyword>
<feature type="chain" id="PRO_5047479740" description="Chaplin" evidence="1">
    <location>
        <begin position="18"/>
        <end position="51"/>
    </location>
</feature>
<protein>
    <recommendedName>
        <fullName evidence="4">Chaplin</fullName>
    </recommendedName>
</protein>
<accession>A0ABQ5NYR2</accession>
<dbReference type="RefSeq" id="WP_323447368.1">
    <property type="nucleotide sequence ID" value="NZ_BSBI01000004.1"/>
</dbReference>
<evidence type="ECO:0000313" key="2">
    <source>
        <dbReference type="EMBL" id="GLF95330.1"/>
    </source>
</evidence>
<comment type="caution">
    <text evidence="2">The sequence shown here is derived from an EMBL/GenBank/DDBJ whole genome shotgun (WGS) entry which is preliminary data.</text>
</comment>